<protein>
    <submittedName>
        <fullName evidence="2">Uncharacterized protein</fullName>
    </submittedName>
</protein>
<keyword evidence="1" id="KW-1133">Transmembrane helix</keyword>
<feature type="transmembrane region" description="Helical" evidence="1">
    <location>
        <begin position="269"/>
        <end position="290"/>
    </location>
</feature>
<feature type="transmembrane region" description="Helical" evidence="1">
    <location>
        <begin position="210"/>
        <end position="233"/>
    </location>
</feature>
<feature type="transmembrane region" description="Helical" evidence="1">
    <location>
        <begin position="176"/>
        <end position="204"/>
    </location>
</feature>
<feature type="transmembrane region" description="Helical" evidence="1">
    <location>
        <begin position="34"/>
        <end position="55"/>
    </location>
</feature>
<dbReference type="AlphaFoldDB" id="A0A0G1CEG1"/>
<evidence type="ECO:0000256" key="1">
    <source>
        <dbReference type="SAM" id="Phobius"/>
    </source>
</evidence>
<gene>
    <name evidence="2" type="ORF">UV20_C0003G0011</name>
</gene>
<reference evidence="2 3" key="1">
    <citation type="journal article" date="2015" name="Nature">
        <title>rRNA introns, odd ribosomes, and small enigmatic genomes across a large radiation of phyla.</title>
        <authorList>
            <person name="Brown C.T."/>
            <person name="Hug L.A."/>
            <person name="Thomas B.C."/>
            <person name="Sharon I."/>
            <person name="Castelle C.J."/>
            <person name="Singh A."/>
            <person name="Wilkins M.J."/>
            <person name="Williams K.H."/>
            <person name="Banfield J.F."/>
        </authorList>
    </citation>
    <scope>NUCLEOTIDE SEQUENCE [LARGE SCALE GENOMIC DNA]</scope>
</reference>
<name>A0A0G1CEG1_9BACT</name>
<feature type="transmembrane region" description="Helical" evidence="1">
    <location>
        <begin position="7"/>
        <end position="28"/>
    </location>
</feature>
<organism evidence="2 3">
    <name type="scientific">Candidatus Magasanikbacteria bacterium GW2011_GWA2_42_32</name>
    <dbReference type="NCBI Taxonomy" id="1619039"/>
    <lineage>
        <taxon>Bacteria</taxon>
        <taxon>Candidatus Magasanikiibacteriota</taxon>
    </lineage>
</organism>
<feature type="transmembrane region" description="Helical" evidence="1">
    <location>
        <begin position="245"/>
        <end position="263"/>
    </location>
</feature>
<proteinExistence type="predicted"/>
<accession>A0A0G1CEG1</accession>
<dbReference type="EMBL" id="LCDO01000003">
    <property type="protein sequence ID" value="KKS57071.1"/>
    <property type="molecule type" value="Genomic_DNA"/>
</dbReference>
<feature type="transmembrane region" description="Helical" evidence="1">
    <location>
        <begin position="76"/>
        <end position="104"/>
    </location>
</feature>
<evidence type="ECO:0000313" key="3">
    <source>
        <dbReference type="Proteomes" id="UP000034837"/>
    </source>
</evidence>
<keyword evidence="1" id="KW-0812">Transmembrane</keyword>
<evidence type="ECO:0000313" key="2">
    <source>
        <dbReference type="EMBL" id="KKS57071.1"/>
    </source>
</evidence>
<dbReference type="Proteomes" id="UP000034837">
    <property type="component" value="Unassembled WGS sequence"/>
</dbReference>
<sequence>MFTKQHQLGILLGIAAGILFASLLNWSFGWIVSAMTWGLVVGLEMGFWVGVPVLTKSVHQRIFQTIFLKTFSRGTLRNLFTLGKIVTLSLITITTICLSFWLAWKMSVFLEDITPPLLLNVYNSYLVPFSPQNIFTHINLSDAVRQMSFFSVGIVIIIFLFSLYKMDELSYHLTKIGIIFSLSSIPAAIVISSLVYFLSVIMVLLLLTLLWLFVTLIIFLCAVCMVALILYGLANIASKHEASTITIGVVSGVLSGLGFGLWWTDFAFFPTILSLLAGCIVGYGLAYIFYRIGIAEWFKKIQAEFSEKKDSSSAEPTKG</sequence>
<feature type="transmembrane region" description="Helical" evidence="1">
    <location>
        <begin position="147"/>
        <end position="164"/>
    </location>
</feature>
<comment type="caution">
    <text evidence="2">The sequence shown here is derived from an EMBL/GenBank/DDBJ whole genome shotgun (WGS) entry which is preliminary data.</text>
</comment>
<keyword evidence="1" id="KW-0472">Membrane</keyword>